<keyword evidence="5" id="KW-0238">DNA-binding</keyword>
<keyword evidence="4" id="KW-0805">Transcription regulation</keyword>
<dbReference type="Gene3D" id="1.10.10.60">
    <property type="entry name" value="Homeodomain-like"/>
    <property type="match status" value="1"/>
</dbReference>
<dbReference type="PROSITE" id="PS50090">
    <property type="entry name" value="MYB_LIKE"/>
    <property type="match status" value="1"/>
</dbReference>
<dbReference type="SUPFAM" id="SSF46689">
    <property type="entry name" value="Homeodomain-like"/>
    <property type="match status" value="2"/>
</dbReference>
<dbReference type="InterPro" id="IPR007526">
    <property type="entry name" value="SWIRM"/>
</dbReference>
<sequence>MSLQKMDGTSVVEHEDTSVVEHEDKIDYVDEVRKLQEKSVRFMAKQTHPVIIPSFAAWFDLGKVHELERKALPDFFNGSSPGYKTQESYVEARNFMVNTFRLTPYEYLTITAVRKNLVLDVASVMKIHAFLENWGLINYQIDPRSKQSLRGKKYFGNYKTVLDVPESLEPYFGLNKKHKDLGIDVSLQKKCYNSTTDYNLLVSDSATHSLTKPKIYVCYTCGNDIGTTVYHNLRAKEMNICPRCYKEGHFSSNFQASDFLKLNNLNNDNSMEWTDDEILLLLEGIELYEDKWDKIADHVGNYKTVEECVQKFVTLPIEDHFIKDVVKQDNDRISDRGRITEGEINAFLNLLDDNCRREIKTSSENMTDIEKIDQLTSLVLGKVTKELEAVDLSGSELVHNRSTYFKESEKLLNDKISLNKQTVELNNELKSKKVYKTIKTTDSLKSHFLIKDNSEIRQEIENSSSQCSHFINSDVKALSVVNQEAYQPLVL</sequence>
<accession>A0ABR4NX33</accession>
<proteinExistence type="predicted"/>
<evidence type="ECO:0000259" key="8">
    <source>
        <dbReference type="PROSITE" id="PS50090"/>
    </source>
</evidence>
<feature type="domain" description="SANT" evidence="10">
    <location>
        <begin position="268"/>
        <end position="320"/>
    </location>
</feature>
<evidence type="ECO:0000259" key="10">
    <source>
        <dbReference type="PROSITE" id="PS51293"/>
    </source>
</evidence>
<dbReference type="SMART" id="SM00717">
    <property type="entry name" value="SANT"/>
    <property type="match status" value="1"/>
</dbReference>
<dbReference type="PROSITE" id="PS51293">
    <property type="entry name" value="SANT"/>
    <property type="match status" value="1"/>
</dbReference>
<dbReference type="CDD" id="cd02336">
    <property type="entry name" value="ZZ_RSC8"/>
    <property type="match status" value="1"/>
</dbReference>
<keyword evidence="6" id="KW-0804">Transcription</keyword>
<feature type="domain" description="Myb-like" evidence="8">
    <location>
        <begin position="273"/>
        <end position="316"/>
    </location>
</feature>
<dbReference type="Gene3D" id="1.10.10.10">
    <property type="entry name" value="Winged helix-like DNA-binding domain superfamily/Winged helix DNA-binding domain"/>
    <property type="match status" value="1"/>
</dbReference>
<organism evidence="11 12">
    <name type="scientific">Nakaseomyces bracarensis</name>
    <dbReference type="NCBI Taxonomy" id="273131"/>
    <lineage>
        <taxon>Eukaryota</taxon>
        <taxon>Fungi</taxon>
        <taxon>Dikarya</taxon>
        <taxon>Ascomycota</taxon>
        <taxon>Saccharomycotina</taxon>
        <taxon>Saccharomycetes</taxon>
        <taxon>Saccharomycetales</taxon>
        <taxon>Saccharomycetaceae</taxon>
        <taxon>Nakaseomyces</taxon>
    </lineage>
</organism>
<protein>
    <submittedName>
        <fullName evidence="11">Chromatin structure-remodeling complex protein RSC8</fullName>
    </submittedName>
</protein>
<dbReference type="SMART" id="SM00291">
    <property type="entry name" value="ZnF_ZZ"/>
    <property type="match status" value="1"/>
</dbReference>
<keyword evidence="1" id="KW-0479">Metal-binding</keyword>
<evidence type="ECO:0000256" key="5">
    <source>
        <dbReference type="ARBA" id="ARBA00023125"/>
    </source>
</evidence>
<evidence type="ECO:0000256" key="4">
    <source>
        <dbReference type="ARBA" id="ARBA00023015"/>
    </source>
</evidence>
<evidence type="ECO:0000256" key="2">
    <source>
        <dbReference type="ARBA" id="ARBA00022771"/>
    </source>
</evidence>
<reference evidence="11 12" key="1">
    <citation type="submission" date="2024-05" db="EMBL/GenBank/DDBJ databases">
        <title>Long read based assembly of the Candida bracarensis genome reveals expanded adhesin content.</title>
        <authorList>
            <person name="Marcet-Houben M."/>
            <person name="Ksiezopolska E."/>
            <person name="Gabaldon T."/>
        </authorList>
    </citation>
    <scope>NUCLEOTIDE SEQUENCE [LARGE SCALE GENOMIC DNA]</scope>
    <source>
        <strain evidence="11 12">CBM6</strain>
    </source>
</reference>
<evidence type="ECO:0000256" key="1">
    <source>
        <dbReference type="ARBA" id="ARBA00022723"/>
    </source>
</evidence>
<gene>
    <name evidence="11" type="ORF">RNJ44_03513</name>
</gene>
<dbReference type="InterPro" id="IPR001005">
    <property type="entry name" value="SANT/Myb"/>
</dbReference>
<keyword evidence="7" id="KW-0539">Nucleus</keyword>
<evidence type="ECO:0000259" key="9">
    <source>
        <dbReference type="PROSITE" id="PS50934"/>
    </source>
</evidence>
<comment type="caution">
    <text evidence="11">The sequence shown here is derived from an EMBL/GenBank/DDBJ whole genome shotgun (WGS) entry which is preliminary data.</text>
</comment>
<dbReference type="Pfam" id="PF00249">
    <property type="entry name" value="Myb_DNA-binding"/>
    <property type="match status" value="1"/>
</dbReference>
<dbReference type="InterPro" id="IPR017884">
    <property type="entry name" value="SANT_dom"/>
</dbReference>
<keyword evidence="12" id="KW-1185">Reference proteome</keyword>
<dbReference type="InterPro" id="IPR000433">
    <property type="entry name" value="Znf_ZZ"/>
</dbReference>
<dbReference type="PROSITE" id="PS50934">
    <property type="entry name" value="SWIRM"/>
    <property type="match status" value="1"/>
</dbReference>
<dbReference type="PANTHER" id="PTHR12802">
    <property type="entry name" value="SWI/SNF COMPLEX-RELATED"/>
    <property type="match status" value="1"/>
</dbReference>
<evidence type="ECO:0000313" key="11">
    <source>
        <dbReference type="EMBL" id="KAL3233473.1"/>
    </source>
</evidence>
<dbReference type="PANTHER" id="PTHR12802:SF150">
    <property type="entry name" value="CHROMATIN STRUCTURE-REMODELING COMPLEX PROTEIN RSC8"/>
    <property type="match status" value="1"/>
</dbReference>
<dbReference type="Pfam" id="PF04433">
    <property type="entry name" value="SWIRM"/>
    <property type="match status" value="1"/>
</dbReference>
<dbReference type="EMBL" id="JBEVYD010000004">
    <property type="protein sequence ID" value="KAL3233473.1"/>
    <property type="molecule type" value="Genomic_DNA"/>
</dbReference>
<evidence type="ECO:0000313" key="12">
    <source>
        <dbReference type="Proteomes" id="UP001623330"/>
    </source>
</evidence>
<evidence type="ECO:0000256" key="3">
    <source>
        <dbReference type="ARBA" id="ARBA00022833"/>
    </source>
</evidence>
<feature type="domain" description="SWIRM" evidence="9">
    <location>
        <begin position="50"/>
        <end position="148"/>
    </location>
</feature>
<evidence type="ECO:0000256" key="6">
    <source>
        <dbReference type="ARBA" id="ARBA00023163"/>
    </source>
</evidence>
<dbReference type="Proteomes" id="UP001623330">
    <property type="component" value="Unassembled WGS sequence"/>
</dbReference>
<dbReference type="InterPro" id="IPR009057">
    <property type="entry name" value="Homeodomain-like_sf"/>
</dbReference>
<dbReference type="InterPro" id="IPR041984">
    <property type="entry name" value="Rsc8/Ssr1/Ssr2_ZZ"/>
</dbReference>
<evidence type="ECO:0000256" key="7">
    <source>
        <dbReference type="ARBA" id="ARBA00023242"/>
    </source>
</evidence>
<dbReference type="InterPro" id="IPR036388">
    <property type="entry name" value="WH-like_DNA-bd_sf"/>
</dbReference>
<keyword evidence="3" id="KW-0862">Zinc</keyword>
<keyword evidence="2" id="KW-0863">Zinc-finger</keyword>
<name>A0ABR4NX33_9SACH</name>
<dbReference type="Pfam" id="PF00569">
    <property type="entry name" value="ZZ"/>
    <property type="match status" value="1"/>
</dbReference>